<feature type="domain" description="SH3" evidence="20">
    <location>
        <begin position="189"/>
        <end position="249"/>
    </location>
</feature>
<evidence type="ECO:0000256" key="10">
    <source>
        <dbReference type="ARBA" id="ARBA00022840"/>
    </source>
</evidence>
<dbReference type="InterPro" id="IPR011009">
    <property type="entry name" value="Kinase-like_dom_sf"/>
</dbReference>
<dbReference type="CDD" id="cd01238">
    <property type="entry name" value="PH_Btk"/>
    <property type="match status" value="1"/>
</dbReference>
<accession>A0A091QH50</accession>
<dbReference type="AlphaFoldDB" id="A0A091QH50"/>
<proteinExistence type="inferred from homology"/>
<dbReference type="InterPro" id="IPR050198">
    <property type="entry name" value="Non-receptor_tyrosine_kinases"/>
</dbReference>
<reference evidence="23 24" key="1">
    <citation type="submission" date="2014-04" db="EMBL/GenBank/DDBJ databases">
        <title>Genome evolution of avian class.</title>
        <authorList>
            <person name="Zhang G."/>
            <person name="Li C."/>
        </authorList>
    </citation>
    <scope>NUCLEOTIDE SEQUENCE [LARGE SCALE GENOMIC DNA]</scope>
    <source>
        <strain evidence="23">BGI_N331</strain>
    </source>
</reference>
<evidence type="ECO:0000259" key="22">
    <source>
        <dbReference type="PROSITE" id="PS50011"/>
    </source>
</evidence>
<name>A0A091QH50_MERNU</name>
<feature type="domain" description="SH2" evidence="19">
    <location>
        <begin position="256"/>
        <end position="353"/>
    </location>
</feature>
<evidence type="ECO:0000256" key="1">
    <source>
        <dbReference type="ARBA" id="ARBA00001947"/>
    </source>
</evidence>
<dbReference type="InterPro" id="IPR000980">
    <property type="entry name" value="SH2"/>
</dbReference>
<dbReference type="PROSITE" id="PS00107">
    <property type="entry name" value="PROTEIN_KINASE_ATP"/>
    <property type="match status" value="1"/>
</dbReference>
<evidence type="ECO:0000256" key="15">
    <source>
        <dbReference type="PROSITE-ProRule" id="PRU00192"/>
    </source>
</evidence>
<evidence type="ECO:0000256" key="6">
    <source>
        <dbReference type="ARBA" id="ARBA00022741"/>
    </source>
</evidence>
<keyword evidence="9" id="KW-0862">Zinc</keyword>
<dbReference type="GO" id="GO:0008270">
    <property type="term" value="F:zinc ion binding"/>
    <property type="evidence" value="ECO:0007669"/>
    <property type="project" value="UniProtKB-KW"/>
</dbReference>
<keyword evidence="8 18" id="KW-0418">Kinase</keyword>
<dbReference type="PANTHER" id="PTHR24418">
    <property type="entry name" value="TYROSINE-PROTEIN KINASE"/>
    <property type="match status" value="1"/>
</dbReference>
<feature type="domain" description="Protein kinase" evidence="22">
    <location>
        <begin position="378"/>
        <end position="594"/>
    </location>
</feature>
<dbReference type="Pfam" id="PF00017">
    <property type="entry name" value="SH2"/>
    <property type="match status" value="1"/>
</dbReference>
<dbReference type="CDD" id="cd11906">
    <property type="entry name" value="SH3_BTK"/>
    <property type="match status" value="1"/>
</dbReference>
<evidence type="ECO:0000256" key="17">
    <source>
        <dbReference type="PROSITE-ProRule" id="PRU10141"/>
    </source>
</evidence>
<evidence type="ECO:0000259" key="19">
    <source>
        <dbReference type="PROSITE" id="PS50001"/>
    </source>
</evidence>
<dbReference type="PROSITE" id="PS50011">
    <property type="entry name" value="PROTEIN_KINASE_DOM"/>
    <property type="match status" value="1"/>
</dbReference>
<dbReference type="PRINTS" id="PR00109">
    <property type="entry name" value="TYRKINASE"/>
</dbReference>
<dbReference type="SUPFAM" id="SSF56112">
    <property type="entry name" value="Protein kinase-like (PK-like)"/>
    <property type="match status" value="1"/>
</dbReference>
<dbReference type="SUPFAM" id="SSF50044">
    <property type="entry name" value="SH3-domain"/>
    <property type="match status" value="1"/>
</dbReference>
<dbReference type="PRINTS" id="PR00452">
    <property type="entry name" value="SH3DOMAIN"/>
</dbReference>
<dbReference type="InterPro" id="IPR020635">
    <property type="entry name" value="Tyr_kinase_cat_dom"/>
</dbReference>
<dbReference type="EC" id="2.7.10.2" evidence="18"/>
<dbReference type="InterPro" id="IPR036028">
    <property type="entry name" value="SH3-like_dom_sf"/>
</dbReference>
<evidence type="ECO:0000259" key="20">
    <source>
        <dbReference type="PROSITE" id="PS50002"/>
    </source>
</evidence>
<dbReference type="PROSITE" id="PS50003">
    <property type="entry name" value="PH_DOMAIN"/>
    <property type="match status" value="1"/>
</dbReference>
<comment type="cofactor">
    <cofactor evidence="1">
        <name>Zn(2+)</name>
        <dbReference type="ChEBI" id="CHEBI:29105"/>
    </cofactor>
</comment>
<keyword evidence="11 14" id="KW-0727">SH2 domain</keyword>
<keyword evidence="3" id="KW-0597">Phosphoprotein</keyword>
<protein>
    <recommendedName>
        <fullName evidence="18">Tyrosine-protein kinase</fullName>
        <ecNumber evidence="18">2.7.10.2</ecNumber>
    </recommendedName>
</protein>
<dbReference type="GO" id="GO:0035556">
    <property type="term" value="P:intracellular signal transduction"/>
    <property type="evidence" value="ECO:0007669"/>
    <property type="project" value="InterPro"/>
</dbReference>
<dbReference type="InterPro" id="IPR001849">
    <property type="entry name" value="PH_domain"/>
</dbReference>
<evidence type="ECO:0000256" key="2">
    <source>
        <dbReference type="ARBA" id="ARBA00022443"/>
    </source>
</evidence>
<feature type="non-terminal residue" evidence="23">
    <location>
        <position position="594"/>
    </location>
</feature>
<dbReference type="FunFam" id="3.30.200.20:FF:000053">
    <property type="entry name" value="Tyrosine-protein kinase"/>
    <property type="match status" value="1"/>
</dbReference>
<dbReference type="EMBL" id="KK697921">
    <property type="protein sequence ID" value="KFQ25513.1"/>
    <property type="molecule type" value="Genomic_DNA"/>
</dbReference>
<comment type="similarity">
    <text evidence="18">Belongs to the protein kinase superfamily. Tyr protein kinase family.</text>
</comment>
<evidence type="ECO:0000259" key="21">
    <source>
        <dbReference type="PROSITE" id="PS50003"/>
    </source>
</evidence>
<dbReference type="CDD" id="cd10397">
    <property type="entry name" value="SH2_Tec_Btk"/>
    <property type="match status" value="1"/>
</dbReference>
<comment type="catalytic activity">
    <reaction evidence="13 18">
        <text>L-tyrosyl-[protein] + ATP = O-phospho-L-tyrosyl-[protein] + ADP + H(+)</text>
        <dbReference type="Rhea" id="RHEA:10596"/>
        <dbReference type="Rhea" id="RHEA-COMP:10136"/>
        <dbReference type="Rhea" id="RHEA-COMP:20101"/>
        <dbReference type="ChEBI" id="CHEBI:15378"/>
        <dbReference type="ChEBI" id="CHEBI:30616"/>
        <dbReference type="ChEBI" id="CHEBI:46858"/>
        <dbReference type="ChEBI" id="CHEBI:61978"/>
        <dbReference type="ChEBI" id="CHEBI:456216"/>
        <dbReference type="EC" id="2.7.10.2"/>
    </reaction>
</comment>
<evidence type="ECO:0000256" key="7">
    <source>
        <dbReference type="ARBA" id="ARBA00022771"/>
    </source>
</evidence>
<dbReference type="SMART" id="SM00326">
    <property type="entry name" value="SH3"/>
    <property type="match status" value="1"/>
</dbReference>
<evidence type="ECO:0000256" key="5">
    <source>
        <dbReference type="ARBA" id="ARBA00022723"/>
    </source>
</evidence>
<evidence type="ECO:0000256" key="4">
    <source>
        <dbReference type="ARBA" id="ARBA00022679"/>
    </source>
</evidence>
<dbReference type="SMART" id="SM00252">
    <property type="entry name" value="SH2"/>
    <property type="match status" value="1"/>
</dbReference>
<evidence type="ECO:0000313" key="23">
    <source>
        <dbReference type="EMBL" id="KFQ25513.1"/>
    </source>
</evidence>
<organism evidence="23 24">
    <name type="scientific">Merops nubicus</name>
    <name type="common">Northern carmine bee-eater</name>
    <dbReference type="NCBI Taxonomy" id="57421"/>
    <lineage>
        <taxon>Eukaryota</taxon>
        <taxon>Metazoa</taxon>
        <taxon>Chordata</taxon>
        <taxon>Craniata</taxon>
        <taxon>Vertebrata</taxon>
        <taxon>Euteleostomi</taxon>
        <taxon>Archelosauria</taxon>
        <taxon>Archosauria</taxon>
        <taxon>Dinosauria</taxon>
        <taxon>Saurischia</taxon>
        <taxon>Theropoda</taxon>
        <taxon>Coelurosauria</taxon>
        <taxon>Aves</taxon>
        <taxon>Neognathae</taxon>
        <taxon>Neoaves</taxon>
        <taxon>Telluraves</taxon>
        <taxon>Coraciimorphae</taxon>
        <taxon>Coraciiformes</taxon>
        <taxon>Meropidae</taxon>
        <taxon>Merops</taxon>
    </lineage>
</organism>
<dbReference type="Gene3D" id="3.30.505.10">
    <property type="entry name" value="SH2 domain"/>
    <property type="match status" value="1"/>
</dbReference>
<dbReference type="Pfam" id="PF00018">
    <property type="entry name" value="SH3_1"/>
    <property type="match status" value="1"/>
</dbReference>
<dbReference type="InterPro" id="IPR001452">
    <property type="entry name" value="SH3_domain"/>
</dbReference>
<keyword evidence="6 17" id="KW-0547">Nucleotide-binding</keyword>
<dbReference type="InterPro" id="IPR011993">
    <property type="entry name" value="PH-like_dom_sf"/>
</dbReference>
<dbReference type="PROSITE" id="PS00109">
    <property type="entry name" value="PROTEIN_KINASE_TYR"/>
    <property type="match status" value="1"/>
</dbReference>
<evidence type="ECO:0000313" key="24">
    <source>
        <dbReference type="Proteomes" id="UP000052967"/>
    </source>
</evidence>
<evidence type="ECO:0000256" key="14">
    <source>
        <dbReference type="PROSITE-ProRule" id="PRU00191"/>
    </source>
</evidence>
<dbReference type="GO" id="GO:0004715">
    <property type="term" value="F:non-membrane spanning protein tyrosine kinase activity"/>
    <property type="evidence" value="ECO:0007669"/>
    <property type="project" value="UniProtKB-EC"/>
</dbReference>
<keyword evidence="4 18" id="KW-0808">Transferase</keyword>
<evidence type="ECO:0000256" key="16">
    <source>
        <dbReference type="PROSITE-ProRule" id="PRU00432"/>
    </source>
</evidence>
<dbReference type="InterPro" id="IPR036860">
    <property type="entry name" value="SH2_dom_sf"/>
</dbReference>
<dbReference type="InterPro" id="IPR000719">
    <property type="entry name" value="Prot_kinase_dom"/>
</dbReference>
<dbReference type="SMART" id="SM00219">
    <property type="entry name" value="TyrKc"/>
    <property type="match status" value="1"/>
</dbReference>
<evidence type="ECO:0000256" key="18">
    <source>
        <dbReference type="RuleBase" id="RU362096"/>
    </source>
</evidence>
<evidence type="ECO:0000256" key="11">
    <source>
        <dbReference type="ARBA" id="ARBA00022999"/>
    </source>
</evidence>
<keyword evidence="2 15" id="KW-0728">SH3 domain</keyword>
<dbReference type="SUPFAM" id="SSF55550">
    <property type="entry name" value="SH2 domain"/>
    <property type="match status" value="1"/>
</dbReference>
<dbReference type="InterPro" id="IPR017441">
    <property type="entry name" value="Protein_kinase_ATP_BS"/>
</dbReference>
<keyword evidence="24" id="KW-1185">Reference proteome</keyword>
<dbReference type="InterPro" id="IPR001245">
    <property type="entry name" value="Ser-Thr/Tyr_kinase_cat_dom"/>
</dbReference>
<dbReference type="SMART" id="SM00233">
    <property type="entry name" value="PH"/>
    <property type="match status" value="1"/>
</dbReference>
<keyword evidence="12 18" id="KW-0829">Tyrosine-protein kinase</keyword>
<dbReference type="Gene3D" id="2.30.29.30">
    <property type="entry name" value="Pleckstrin-homology domain (PH domain)/Phosphotyrosine-binding domain (PTB)"/>
    <property type="match status" value="1"/>
</dbReference>
<dbReference type="PROSITE" id="PS51113">
    <property type="entry name" value="ZF_BTK"/>
    <property type="match status" value="1"/>
</dbReference>
<evidence type="ECO:0000256" key="13">
    <source>
        <dbReference type="ARBA" id="ARBA00051245"/>
    </source>
</evidence>
<dbReference type="Gene3D" id="1.10.510.10">
    <property type="entry name" value="Transferase(Phosphotransferase) domain 1"/>
    <property type="match status" value="1"/>
</dbReference>
<dbReference type="PROSITE" id="PS50002">
    <property type="entry name" value="SH3"/>
    <property type="match status" value="1"/>
</dbReference>
<dbReference type="PRINTS" id="PR00401">
    <property type="entry name" value="SH2DOMAIN"/>
</dbReference>
<dbReference type="InterPro" id="IPR008266">
    <property type="entry name" value="Tyr_kinase_AS"/>
</dbReference>
<gene>
    <name evidence="23" type="ORF">N331_00900</name>
</gene>
<feature type="domain" description="PH" evidence="21">
    <location>
        <begin position="1"/>
        <end position="107"/>
    </location>
</feature>
<feature type="non-terminal residue" evidence="23">
    <location>
        <position position="1"/>
    </location>
</feature>
<evidence type="ECO:0000256" key="9">
    <source>
        <dbReference type="ARBA" id="ARBA00022833"/>
    </source>
</evidence>
<dbReference type="Pfam" id="PF00779">
    <property type="entry name" value="BTK"/>
    <property type="match status" value="1"/>
</dbReference>
<dbReference type="Pfam" id="PF00169">
    <property type="entry name" value="PH"/>
    <property type="match status" value="1"/>
</dbReference>
<evidence type="ECO:0000256" key="8">
    <source>
        <dbReference type="ARBA" id="ARBA00022777"/>
    </source>
</evidence>
<dbReference type="SMART" id="SM00107">
    <property type="entry name" value="BTK"/>
    <property type="match status" value="1"/>
</dbReference>
<dbReference type="InterPro" id="IPR035574">
    <property type="entry name" value="BTK_SH3"/>
</dbReference>
<dbReference type="FunFam" id="2.30.29.30:FF:000191">
    <property type="entry name" value="Tyrosine-protein kinase"/>
    <property type="match status" value="1"/>
</dbReference>
<dbReference type="SUPFAM" id="SSF50729">
    <property type="entry name" value="PH domain-like"/>
    <property type="match status" value="1"/>
</dbReference>
<evidence type="ECO:0000256" key="3">
    <source>
        <dbReference type="ARBA" id="ARBA00022553"/>
    </source>
</evidence>
<keyword evidence="5" id="KW-0479">Metal-binding</keyword>
<keyword evidence="7 16" id="KW-0863">Zinc-finger</keyword>
<feature type="binding site" evidence="17">
    <location>
        <position position="406"/>
    </location>
    <ligand>
        <name>ATP</name>
        <dbReference type="ChEBI" id="CHEBI:30616"/>
    </ligand>
</feature>
<sequence>SVILESIFLKRSQQKKKTSPLNFKKRLFLLTESKLSYYEYDFERGVSLKKGSVDIEKITCVEMVVPEHNPPPERQVLVVYDEGPLYVFSPTEELRKRWIHQLKIVIRYNNDLVQKYHPCFWIDGQYLCCSQTAKNAMGCQILESRKGSLRWVLLGKLCLLPSLCPMLSLALGKMVMKPLPPEPAPNTAGEMKKVVALYNYLPMNVQDLQLQKGEEYLILEESHLPWWKARDKNGREGYIPSNYVTETSNSLEIFEWYSKNITRSQAEQLLKQEGKEGGFIVRDSTSKMGKYTVSVYAKSSVDPQGTIRHYVVCCTPQNQYYLAEKHLFNTIPELITYHQHNSAGLISRLKYPVSQHQKSAPSTAGLGYGSWEIDPKDLTFLKELGTGQFGVVKYGKWRGQYNVAIKMIREGSMSEDEFIDEAKVMMNLSHEKLVQLYGVCTKQRPIFIITEYMANGCLLNFLREARQRFQPAELLEMCKDVCEAMEYLESKQFLHRDLAARNCLVNDQGIVKVSDFGLSRYVLDDEYTSSMGSKFPVRWSPPEVLLYSKFSSKSDVWAFGVLMWEVYSLGKMPYERFSNSETTEHVIQGLRLYR</sequence>
<dbReference type="FunFam" id="1.10.510.10:FF:000052">
    <property type="entry name" value="Tyrosine-protein kinase"/>
    <property type="match status" value="1"/>
</dbReference>
<dbReference type="Proteomes" id="UP000052967">
    <property type="component" value="Unassembled WGS sequence"/>
</dbReference>
<dbReference type="Gene3D" id="2.30.30.40">
    <property type="entry name" value="SH3 Domains"/>
    <property type="match status" value="1"/>
</dbReference>
<dbReference type="InterPro" id="IPR001562">
    <property type="entry name" value="Znf_Btk_motif"/>
</dbReference>
<keyword evidence="10 17" id="KW-0067">ATP-binding</keyword>
<dbReference type="GO" id="GO:0005829">
    <property type="term" value="C:cytosol"/>
    <property type="evidence" value="ECO:0007669"/>
    <property type="project" value="UniProtKB-ARBA"/>
</dbReference>
<evidence type="ECO:0000256" key="12">
    <source>
        <dbReference type="ARBA" id="ARBA00023137"/>
    </source>
</evidence>
<dbReference type="FunFam" id="3.30.505.10:FF:000040">
    <property type="entry name" value="Tyrosine-protein kinase"/>
    <property type="match status" value="1"/>
</dbReference>
<dbReference type="GO" id="GO:0005524">
    <property type="term" value="F:ATP binding"/>
    <property type="evidence" value="ECO:0007669"/>
    <property type="project" value="UniProtKB-UniRule"/>
</dbReference>
<dbReference type="PROSITE" id="PS50001">
    <property type="entry name" value="SH2"/>
    <property type="match status" value="1"/>
</dbReference>
<dbReference type="Pfam" id="PF07714">
    <property type="entry name" value="PK_Tyr_Ser-Thr"/>
    <property type="match status" value="1"/>
</dbReference>